<comment type="caution">
    <text evidence="1">The sequence shown here is derived from an EMBL/GenBank/DDBJ whole genome shotgun (WGS) entry which is preliminary data.</text>
</comment>
<reference evidence="1 2" key="1">
    <citation type="submission" date="2024-11" db="EMBL/GenBank/DDBJ databases">
        <title>Chromosome-level genome assembly of the freshwater bivalve Anodonta woodiana.</title>
        <authorList>
            <person name="Chen X."/>
        </authorList>
    </citation>
    <scope>NUCLEOTIDE SEQUENCE [LARGE SCALE GENOMIC DNA]</scope>
    <source>
        <strain evidence="1">MN2024</strain>
        <tissue evidence="1">Gills</tissue>
    </source>
</reference>
<sequence>MISKRRLLNDIRKLSLAEQTLQLEAQHKVVCQFAPKFVSFSYPGMKQRLHLATLRTCYNADRVQAVNNDGELRFKLSCPKHKACHHVLKLVKEDCSYG</sequence>
<protein>
    <recommendedName>
        <fullName evidence="3">SWIM-type domain-containing protein</fullName>
    </recommendedName>
</protein>
<dbReference type="EMBL" id="JBJQND010000007">
    <property type="protein sequence ID" value="KAL3871676.1"/>
    <property type="molecule type" value="Genomic_DNA"/>
</dbReference>
<gene>
    <name evidence="1" type="ORF">ACJMK2_039660</name>
</gene>
<organism evidence="1 2">
    <name type="scientific">Sinanodonta woodiana</name>
    <name type="common">Chinese pond mussel</name>
    <name type="synonym">Anodonta woodiana</name>
    <dbReference type="NCBI Taxonomy" id="1069815"/>
    <lineage>
        <taxon>Eukaryota</taxon>
        <taxon>Metazoa</taxon>
        <taxon>Spiralia</taxon>
        <taxon>Lophotrochozoa</taxon>
        <taxon>Mollusca</taxon>
        <taxon>Bivalvia</taxon>
        <taxon>Autobranchia</taxon>
        <taxon>Heteroconchia</taxon>
        <taxon>Palaeoheterodonta</taxon>
        <taxon>Unionida</taxon>
        <taxon>Unionoidea</taxon>
        <taxon>Unionidae</taxon>
        <taxon>Unioninae</taxon>
        <taxon>Sinanodonta</taxon>
    </lineage>
</organism>
<evidence type="ECO:0000313" key="1">
    <source>
        <dbReference type="EMBL" id="KAL3871676.1"/>
    </source>
</evidence>
<evidence type="ECO:0008006" key="3">
    <source>
        <dbReference type="Google" id="ProtNLM"/>
    </source>
</evidence>
<accession>A0ABD3WE80</accession>
<keyword evidence="2" id="KW-1185">Reference proteome</keyword>
<dbReference type="Proteomes" id="UP001634394">
    <property type="component" value="Unassembled WGS sequence"/>
</dbReference>
<evidence type="ECO:0000313" key="2">
    <source>
        <dbReference type="Proteomes" id="UP001634394"/>
    </source>
</evidence>
<proteinExistence type="predicted"/>
<dbReference type="AlphaFoldDB" id="A0ABD3WE80"/>
<name>A0ABD3WE80_SINWO</name>